<dbReference type="Proteomes" id="UP001529510">
    <property type="component" value="Unassembled WGS sequence"/>
</dbReference>
<sequence>LPPLPPLNLPGISPLPMHTVLPSTLPGMPGVTLPSSLVSSDHIPPVSLATEQTPALILDATPTPAVKDTPSEMPVATETFLQQTTDAQAAPESS</sequence>
<comment type="caution">
    <text evidence="1">The sequence shown here is derived from an EMBL/GenBank/DDBJ whole genome shotgun (WGS) entry which is preliminary data.</text>
</comment>
<dbReference type="EMBL" id="JAMKFB020000006">
    <property type="protein sequence ID" value="KAL0190300.1"/>
    <property type="molecule type" value="Genomic_DNA"/>
</dbReference>
<gene>
    <name evidence="1" type="ORF">M9458_012998</name>
</gene>
<feature type="non-terminal residue" evidence="1">
    <location>
        <position position="94"/>
    </location>
</feature>
<name>A0ABD0QX05_CIRMR</name>
<evidence type="ECO:0000313" key="1">
    <source>
        <dbReference type="EMBL" id="KAL0190300.1"/>
    </source>
</evidence>
<organism evidence="1 2">
    <name type="scientific">Cirrhinus mrigala</name>
    <name type="common">Mrigala</name>
    <dbReference type="NCBI Taxonomy" id="683832"/>
    <lineage>
        <taxon>Eukaryota</taxon>
        <taxon>Metazoa</taxon>
        <taxon>Chordata</taxon>
        <taxon>Craniata</taxon>
        <taxon>Vertebrata</taxon>
        <taxon>Euteleostomi</taxon>
        <taxon>Actinopterygii</taxon>
        <taxon>Neopterygii</taxon>
        <taxon>Teleostei</taxon>
        <taxon>Ostariophysi</taxon>
        <taxon>Cypriniformes</taxon>
        <taxon>Cyprinidae</taxon>
        <taxon>Labeoninae</taxon>
        <taxon>Labeonini</taxon>
        <taxon>Cirrhinus</taxon>
    </lineage>
</organism>
<accession>A0ABD0QX05</accession>
<dbReference type="AlphaFoldDB" id="A0ABD0QX05"/>
<reference evidence="1 2" key="1">
    <citation type="submission" date="2024-05" db="EMBL/GenBank/DDBJ databases">
        <title>Genome sequencing and assembly of Indian major carp, Cirrhinus mrigala (Hamilton, 1822).</title>
        <authorList>
            <person name="Mohindra V."/>
            <person name="Chowdhury L.M."/>
            <person name="Lal K."/>
            <person name="Jena J.K."/>
        </authorList>
    </citation>
    <scope>NUCLEOTIDE SEQUENCE [LARGE SCALE GENOMIC DNA]</scope>
    <source>
        <strain evidence="1">CM1030</strain>
        <tissue evidence="1">Blood</tissue>
    </source>
</reference>
<feature type="non-terminal residue" evidence="1">
    <location>
        <position position="1"/>
    </location>
</feature>
<evidence type="ECO:0000313" key="2">
    <source>
        <dbReference type="Proteomes" id="UP001529510"/>
    </source>
</evidence>
<protein>
    <submittedName>
        <fullName evidence="1">Uncharacterized protein</fullName>
    </submittedName>
</protein>
<keyword evidence="2" id="KW-1185">Reference proteome</keyword>
<proteinExistence type="predicted"/>